<evidence type="ECO:0000313" key="2">
    <source>
        <dbReference type="Proteomes" id="UP001186104"/>
    </source>
</evidence>
<comment type="caution">
    <text evidence="1">The sequence shown here is derived from an EMBL/GenBank/DDBJ whole genome shotgun (WGS) entry which is preliminary data.</text>
</comment>
<protein>
    <submittedName>
        <fullName evidence="1">Uncharacterized protein</fullName>
    </submittedName>
</protein>
<dbReference type="Proteomes" id="UP001186104">
    <property type="component" value="Unassembled WGS sequence"/>
</dbReference>
<dbReference type="EMBL" id="JAWLKF010000004">
    <property type="protein sequence ID" value="MDV6303121.1"/>
    <property type="molecule type" value="Genomic_DNA"/>
</dbReference>
<dbReference type="RefSeq" id="WP_094668984.1">
    <property type="nucleotide sequence ID" value="NZ_JAWLKF010000004.1"/>
</dbReference>
<organism evidence="1 2">
    <name type="scientific">Rhodococcus cerastii</name>
    <dbReference type="NCBI Taxonomy" id="908616"/>
    <lineage>
        <taxon>Bacteria</taxon>
        <taxon>Bacillati</taxon>
        <taxon>Actinomycetota</taxon>
        <taxon>Actinomycetes</taxon>
        <taxon>Mycobacteriales</taxon>
        <taxon>Nocardiaceae</taxon>
        <taxon>Rhodococcus</taxon>
    </lineage>
</organism>
<reference evidence="1 2" key="1">
    <citation type="submission" date="2023-10" db="EMBL/GenBank/DDBJ databases">
        <title>Development of a sustainable strategy for remediation of hydrocarbon-contaminated territories based on the waste exchange concept.</title>
        <authorList>
            <person name="Krivoruchko A."/>
        </authorList>
    </citation>
    <scope>NUCLEOTIDE SEQUENCE [LARGE SCALE GENOMIC DNA]</scope>
    <source>
        <strain evidence="1 2">IEGM 1327</strain>
    </source>
</reference>
<sequence length="178" mass="18960">MDLEHLVVAVGDLVIGRGTLVADSDGSLFIEPDTPDRAAESSSVARLPLNGSDLDASAAGNLVAIRGTFRPDGIHLRDIRIVEATPFPGAPTLRIPGPLRTNWTRADVLDTVEHDMPAGNELLAGSGGTRNPDGSDTFTLFFLCIDDAAAAWLRRPHPGLIDVWTALTKDLRSADRSN</sequence>
<name>A0ABU4D1W3_9NOCA</name>
<gene>
    <name evidence="1" type="ORF">R3P93_11185</name>
</gene>
<proteinExistence type="predicted"/>
<evidence type="ECO:0000313" key="1">
    <source>
        <dbReference type="EMBL" id="MDV6303121.1"/>
    </source>
</evidence>
<keyword evidence="2" id="KW-1185">Reference proteome</keyword>
<accession>A0ABU4D1W3</accession>